<dbReference type="SUPFAM" id="SSF52113">
    <property type="entry name" value="BRCT domain"/>
    <property type="match status" value="1"/>
</dbReference>
<gene>
    <name evidence="14" type="ORF">ASZ90_004834</name>
</gene>
<dbReference type="FunFam" id="2.40.50.140:FF:000012">
    <property type="entry name" value="DNA ligase"/>
    <property type="match status" value="1"/>
</dbReference>
<name>A0A0W8FWT8_9ZZZZ</name>
<dbReference type="PROSITE" id="PS50172">
    <property type="entry name" value="BRCT"/>
    <property type="match status" value="1"/>
</dbReference>
<dbReference type="InterPro" id="IPR004149">
    <property type="entry name" value="Znf_DNAligase_C4"/>
</dbReference>
<dbReference type="CDD" id="cd00114">
    <property type="entry name" value="LIGANc"/>
    <property type="match status" value="1"/>
</dbReference>
<evidence type="ECO:0000256" key="2">
    <source>
        <dbReference type="ARBA" id="ARBA00004067"/>
    </source>
</evidence>
<evidence type="ECO:0000256" key="1">
    <source>
        <dbReference type="ARBA" id="ARBA00001946"/>
    </source>
</evidence>
<dbReference type="FunFam" id="1.10.150.20:FF:000007">
    <property type="entry name" value="DNA ligase"/>
    <property type="match status" value="1"/>
</dbReference>
<evidence type="ECO:0000256" key="3">
    <source>
        <dbReference type="ARBA" id="ARBA00012722"/>
    </source>
</evidence>
<evidence type="ECO:0000313" key="14">
    <source>
        <dbReference type="EMBL" id="KUG25344.1"/>
    </source>
</evidence>
<sequence length="674" mass="76461">MRLNVEKRIEELREEIRYHDYNYYILNNPKISDEQYDLLYKELEKLESEYPELITPDSPTQRVGSDLTKEFKPIQHIIPMLSLSNTYSENELFDFDRRVRDGIGNLDEVEYIAELKIDGVSVSIRYENYNMVTAATRGDGYVGEEITNNVKTIRSVPLRLNKIKTTKYDLSKIEVRGEIFMEVDAFKKFNKEREEKGEKIFANPRNSTAGTLKLQDPKLVAQRPLDIFTYFLALENDQVENQAESLELLKQLGLKVNPNYKLCKNIDEVLEFCKVWEAKREELPYEIDGVVVKVNSIKYQRNLGSIAKSPRWAVAYKFRAKQTETKLNKIFWQVGRTGTLTPVADLEPVLLAGSTISRATLHNIEEIERKDIREGDFVIIEKGGDVIPKVVQVVTGKRSSVSVKTKAPQNCPVCNSKLVRPEGEVAIYCENNTCPAQVKGKIEHFASRGAMDIEGLGKAIIDQFVDLNYLKSYADIYDLHKHKDELVQLEGFGKLSINNLLAAIKESKKRPFEKVLYALGIRFVGVGAAQKLAHHFKNIDNLLKASEDEIEDIHEIGPSISFSVKKFLATSDNLDVVNRLRNTGLNFEIKDTGETSEALKNLTFVLTGTLEKFTRDEAKQMIQQKGGKVTGSVSKNTSYLVVGENAGSKLDKAEKFGVKILTEDEFLSLIESSK</sequence>
<dbReference type="PROSITE" id="PS01056">
    <property type="entry name" value="DNA_LIGASE_N2"/>
    <property type="match status" value="1"/>
</dbReference>
<dbReference type="Pfam" id="PF00533">
    <property type="entry name" value="BRCT"/>
    <property type="match status" value="1"/>
</dbReference>
<evidence type="ECO:0000256" key="11">
    <source>
        <dbReference type="ARBA" id="ARBA00023204"/>
    </source>
</evidence>
<evidence type="ECO:0000256" key="8">
    <source>
        <dbReference type="ARBA" id="ARBA00022833"/>
    </source>
</evidence>
<accession>A0A0W8FWT8</accession>
<dbReference type="HAMAP" id="MF_01588">
    <property type="entry name" value="DNA_ligase_A"/>
    <property type="match status" value="1"/>
</dbReference>
<evidence type="ECO:0000256" key="10">
    <source>
        <dbReference type="ARBA" id="ARBA00023027"/>
    </source>
</evidence>
<dbReference type="EMBL" id="LNQE01000710">
    <property type="protein sequence ID" value="KUG25344.1"/>
    <property type="molecule type" value="Genomic_DNA"/>
</dbReference>
<dbReference type="SUPFAM" id="SSF50249">
    <property type="entry name" value="Nucleic acid-binding proteins"/>
    <property type="match status" value="1"/>
</dbReference>
<dbReference type="GO" id="GO:0005829">
    <property type="term" value="C:cytosol"/>
    <property type="evidence" value="ECO:0007669"/>
    <property type="project" value="TreeGrafter"/>
</dbReference>
<keyword evidence="5" id="KW-0235">DNA replication</keyword>
<evidence type="ECO:0000256" key="6">
    <source>
        <dbReference type="ARBA" id="ARBA00022723"/>
    </source>
</evidence>
<dbReference type="NCBIfam" id="NF005932">
    <property type="entry name" value="PRK07956.1"/>
    <property type="match status" value="1"/>
</dbReference>
<proteinExistence type="inferred from homology"/>
<organism evidence="14">
    <name type="scientific">hydrocarbon metagenome</name>
    <dbReference type="NCBI Taxonomy" id="938273"/>
    <lineage>
        <taxon>unclassified sequences</taxon>
        <taxon>metagenomes</taxon>
        <taxon>ecological metagenomes</taxon>
    </lineage>
</organism>
<dbReference type="AlphaFoldDB" id="A0A0W8FWT8"/>
<comment type="cofactor">
    <cofactor evidence="1">
        <name>Mg(2+)</name>
        <dbReference type="ChEBI" id="CHEBI:18420"/>
    </cofactor>
</comment>
<protein>
    <recommendedName>
        <fullName evidence="3">DNA ligase (NAD(+))</fullName>
        <ecNumber evidence="3">6.5.1.2</ecNumber>
    </recommendedName>
</protein>
<dbReference type="GO" id="GO:0046872">
    <property type="term" value="F:metal ion binding"/>
    <property type="evidence" value="ECO:0007669"/>
    <property type="project" value="UniProtKB-KW"/>
</dbReference>
<dbReference type="Pfam" id="PF01653">
    <property type="entry name" value="DNA_ligase_aden"/>
    <property type="match status" value="1"/>
</dbReference>
<dbReference type="Pfam" id="PF12826">
    <property type="entry name" value="HHH_2"/>
    <property type="match status" value="1"/>
</dbReference>
<dbReference type="Gene3D" id="1.10.150.20">
    <property type="entry name" value="5' to 3' exonuclease, C-terminal subdomain"/>
    <property type="match status" value="2"/>
</dbReference>
<dbReference type="NCBIfam" id="TIGR00575">
    <property type="entry name" value="dnlj"/>
    <property type="match status" value="1"/>
</dbReference>
<dbReference type="Pfam" id="PF03119">
    <property type="entry name" value="DNA_ligase_ZBD"/>
    <property type="match status" value="1"/>
</dbReference>
<comment type="function">
    <text evidence="2">DNA ligase that catalyzes the formation of phosphodiester linkages between 5'-phosphoryl and 3'-hydroxyl groups in double-stranded DNA using NAD as a coenzyme and as the energy source for the reaction. It is essential for DNA replication and repair of damaged DNA.</text>
</comment>
<dbReference type="PANTHER" id="PTHR23389">
    <property type="entry name" value="CHROMOSOME TRANSMISSION FIDELITY FACTOR 18"/>
    <property type="match status" value="1"/>
</dbReference>
<dbReference type="InterPro" id="IPR013839">
    <property type="entry name" value="DNAligase_adenylation"/>
</dbReference>
<dbReference type="Gene3D" id="2.40.50.140">
    <property type="entry name" value="Nucleic acid-binding proteins"/>
    <property type="match status" value="1"/>
</dbReference>
<dbReference type="Gene3D" id="3.40.50.10190">
    <property type="entry name" value="BRCT domain"/>
    <property type="match status" value="1"/>
</dbReference>
<dbReference type="SUPFAM" id="SSF47781">
    <property type="entry name" value="RuvA domain 2-like"/>
    <property type="match status" value="1"/>
</dbReference>
<evidence type="ECO:0000256" key="4">
    <source>
        <dbReference type="ARBA" id="ARBA00022598"/>
    </source>
</evidence>
<dbReference type="InterPro" id="IPR001357">
    <property type="entry name" value="BRCT_dom"/>
</dbReference>
<dbReference type="GO" id="GO:0006281">
    <property type="term" value="P:DNA repair"/>
    <property type="evidence" value="ECO:0007669"/>
    <property type="project" value="UniProtKB-KW"/>
</dbReference>
<dbReference type="SMART" id="SM00532">
    <property type="entry name" value="LIGANc"/>
    <property type="match status" value="1"/>
</dbReference>
<dbReference type="EC" id="6.5.1.2" evidence="3"/>
<feature type="domain" description="BRCT" evidence="13">
    <location>
        <begin position="594"/>
        <end position="674"/>
    </location>
</feature>
<dbReference type="Pfam" id="PF03120">
    <property type="entry name" value="OB_DNA_ligase"/>
    <property type="match status" value="1"/>
</dbReference>
<dbReference type="Gene3D" id="1.10.287.610">
    <property type="entry name" value="Helix hairpin bin"/>
    <property type="match status" value="1"/>
</dbReference>
<evidence type="ECO:0000256" key="12">
    <source>
        <dbReference type="ARBA" id="ARBA00034005"/>
    </source>
</evidence>
<reference evidence="14" key="1">
    <citation type="journal article" date="2015" name="Proc. Natl. Acad. Sci. U.S.A.">
        <title>Networks of energetic and metabolic interactions define dynamics in microbial communities.</title>
        <authorList>
            <person name="Embree M."/>
            <person name="Liu J.K."/>
            <person name="Al-Bassam M.M."/>
            <person name="Zengler K."/>
        </authorList>
    </citation>
    <scope>NUCLEOTIDE SEQUENCE</scope>
</reference>
<dbReference type="InterPro" id="IPR033136">
    <property type="entry name" value="DNA_ligase_CS"/>
</dbReference>
<dbReference type="FunFam" id="3.40.50.10190:FF:000054">
    <property type="entry name" value="DNA ligase"/>
    <property type="match status" value="1"/>
</dbReference>
<keyword evidence="10" id="KW-0520">NAD</keyword>
<evidence type="ECO:0000256" key="5">
    <source>
        <dbReference type="ARBA" id="ARBA00022705"/>
    </source>
</evidence>
<comment type="caution">
    <text evidence="14">The sequence shown here is derived from an EMBL/GenBank/DDBJ whole genome shotgun (WGS) entry which is preliminary data.</text>
</comment>
<dbReference type="GO" id="GO:0003911">
    <property type="term" value="F:DNA ligase (NAD+) activity"/>
    <property type="evidence" value="ECO:0007669"/>
    <property type="project" value="UniProtKB-EC"/>
</dbReference>
<dbReference type="InterPro" id="IPR036420">
    <property type="entry name" value="BRCT_dom_sf"/>
</dbReference>
<keyword evidence="9" id="KW-0460">Magnesium</keyword>
<dbReference type="InterPro" id="IPR041663">
    <property type="entry name" value="DisA/LigA_HHH"/>
</dbReference>
<evidence type="ECO:0000256" key="7">
    <source>
        <dbReference type="ARBA" id="ARBA00022763"/>
    </source>
</evidence>
<dbReference type="FunFam" id="3.30.470.30:FF:000001">
    <property type="entry name" value="DNA ligase"/>
    <property type="match status" value="1"/>
</dbReference>
<dbReference type="InterPro" id="IPR013840">
    <property type="entry name" value="DNAligase_N"/>
</dbReference>
<dbReference type="SUPFAM" id="SSF56091">
    <property type="entry name" value="DNA ligase/mRNA capping enzyme, catalytic domain"/>
    <property type="match status" value="1"/>
</dbReference>
<comment type="catalytic activity">
    <reaction evidence="12">
        <text>NAD(+) + (deoxyribonucleotide)n-3'-hydroxyl + 5'-phospho-(deoxyribonucleotide)m = (deoxyribonucleotide)n+m + AMP + beta-nicotinamide D-nucleotide.</text>
        <dbReference type="EC" id="6.5.1.2"/>
    </reaction>
</comment>
<dbReference type="InterPro" id="IPR004150">
    <property type="entry name" value="NAD_DNA_ligase_OB"/>
</dbReference>
<dbReference type="GO" id="GO:0006260">
    <property type="term" value="P:DNA replication"/>
    <property type="evidence" value="ECO:0007669"/>
    <property type="project" value="UniProtKB-KW"/>
</dbReference>
<keyword evidence="7" id="KW-0227">DNA damage</keyword>
<dbReference type="InterPro" id="IPR001679">
    <property type="entry name" value="DNA_ligase"/>
</dbReference>
<keyword evidence="6" id="KW-0479">Metal-binding</keyword>
<evidence type="ECO:0000259" key="13">
    <source>
        <dbReference type="PROSITE" id="PS50172"/>
    </source>
</evidence>
<dbReference type="InterPro" id="IPR012340">
    <property type="entry name" value="NA-bd_OB-fold"/>
</dbReference>
<dbReference type="SMART" id="SM00292">
    <property type="entry name" value="BRCT"/>
    <property type="match status" value="1"/>
</dbReference>
<dbReference type="PANTHER" id="PTHR23389:SF9">
    <property type="entry name" value="DNA LIGASE"/>
    <property type="match status" value="1"/>
</dbReference>
<keyword evidence="8" id="KW-0862">Zinc</keyword>
<keyword evidence="4 14" id="KW-0436">Ligase</keyword>
<dbReference type="PIRSF" id="PIRSF001604">
    <property type="entry name" value="LigA"/>
    <property type="match status" value="1"/>
</dbReference>
<dbReference type="InterPro" id="IPR010994">
    <property type="entry name" value="RuvA_2-like"/>
</dbReference>
<keyword evidence="11" id="KW-0234">DNA repair</keyword>
<evidence type="ECO:0000256" key="9">
    <source>
        <dbReference type="ARBA" id="ARBA00022842"/>
    </source>
</evidence>
<dbReference type="Gene3D" id="3.30.470.30">
    <property type="entry name" value="DNA ligase/mRNA capping enzyme"/>
    <property type="match status" value="1"/>
</dbReference>
<dbReference type="FunFam" id="1.10.287.610:FF:000002">
    <property type="entry name" value="DNA ligase"/>
    <property type="match status" value="1"/>
</dbReference>
<dbReference type="Gene3D" id="6.20.10.30">
    <property type="match status" value="1"/>
</dbReference>